<evidence type="ECO:0000256" key="1">
    <source>
        <dbReference type="SAM" id="MobiDB-lite"/>
    </source>
</evidence>
<name>A0A6J4UR42_9BACT</name>
<gene>
    <name evidence="2" type="ORF">AVDCRST_MAG18-720</name>
</gene>
<organism evidence="2">
    <name type="scientific">uncultured Thermomicrobiales bacterium</name>
    <dbReference type="NCBI Taxonomy" id="1645740"/>
    <lineage>
        <taxon>Bacteria</taxon>
        <taxon>Pseudomonadati</taxon>
        <taxon>Thermomicrobiota</taxon>
        <taxon>Thermomicrobia</taxon>
        <taxon>Thermomicrobiales</taxon>
        <taxon>environmental samples</taxon>
    </lineage>
</organism>
<feature type="region of interest" description="Disordered" evidence="1">
    <location>
        <begin position="43"/>
        <end position="80"/>
    </location>
</feature>
<protein>
    <submittedName>
        <fullName evidence="2">Uncharacterized protein</fullName>
    </submittedName>
</protein>
<dbReference type="AlphaFoldDB" id="A0A6J4UR42"/>
<dbReference type="EMBL" id="CADCWN010000053">
    <property type="protein sequence ID" value="CAA9556565.1"/>
    <property type="molecule type" value="Genomic_DNA"/>
</dbReference>
<reference evidence="2" key="1">
    <citation type="submission" date="2020-02" db="EMBL/GenBank/DDBJ databases">
        <authorList>
            <person name="Meier V. D."/>
        </authorList>
    </citation>
    <scope>NUCLEOTIDE SEQUENCE</scope>
    <source>
        <strain evidence="2">AVDCRST_MAG18</strain>
    </source>
</reference>
<evidence type="ECO:0000313" key="2">
    <source>
        <dbReference type="EMBL" id="CAA9556565.1"/>
    </source>
</evidence>
<sequence length="106" mass="10767">MDAKDLHEPIQQPKVAAGAILSSTAPLSAPSCTLFVGKPSPSTATISSPNCAMPTGIGATPPPRASAISVSPPPLRRSPDVDAAVARRYPARAVRGRSGGRAGWRG</sequence>
<proteinExistence type="predicted"/>
<accession>A0A6J4UR42</accession>